<evidence type="ECO:0000313" key="3">
    <source>
        <dbReference type="Proteomes" id="UP000824115"/>
    </source>
</evidence>
<dbReference type="Proteomes" id="UP000824115">
    <property type="component" value="Unassembled WGS sequence"/>
</dbReference>
<dbReference type="AlphaFoldDB" id="A0A9D2GPY3"/>
<reference evidence="2" key="2">
    <citation type="submission" date="2021-04" db="EMBL/GenBank/DDBJ databases">
        <authorList>
            <person name="Gilroy R."/>
        </authorList>
    </citation>
    <scope>NUCLEOTIDE SEQUENCE</scope>
    <source>
        <strain evidence="2">Gambia16-554</strain>
    </source>
</reference>
<proteinExistence type="predicted"/>
<comment type="caution">
    <text evidence="2">The sequence shown here is derived from an EMBL/GenBank/DDBJ whole genome shotgun (WGS) entry which is preliminary data.</text>
</comment>
<feature type="transmembrane region" description="Helical" evidence="1">
    <location>
        <begin position="170"/>
        <end position="188"/>
    </location>
</feature>
<keyword evidence="1" id="KW-0812">Transmembrane</keyword>
<protein>
    <submittedName>
        <fullName evidence="2">Manganese transporter</fullName>
    </submittedName>
</protein>
<feature type="transmembrane region" description="Helical" evidence="1">
    <location>
        <begin position="339"/>
        <end position="360"/>
    </location>
</feature>
<dbReference type="InterPro" id="IPR021552">
    <property type="entry name" value="ArsP_2"/>
</dbReference>
<accession>A0A9D2GPY3</accession>
<evidence type="ECO:0000256" key="1">
    <source>
        <dbReference type="SAM" id="Phobius"/>
    </source>
</evidence>
<feature type="transmembrane region" description="Helical" evidence="1">
    <location>
        <begin position="276"/>
        <end position="293"/>
    </location>
</feature>
<sequence length="362" mass="39559">MIWHAVKDVLLNAYLITSLVVVMMIMIEYVNVASAGRWFGRLQGSPLRQVLAGSLLGLIPGCIGGFAAVSLYSHGIISMGALVAAMISSSGDESFVMLAMIPGQAMALFAVLFVLAVVCGLITDRIFRKHPIRVVCDPGFEIHDANKGEFPKIFRLSSYRGMRHAGWERLVLIAAILIFTAAVFSGVLEHEHAAEEAAAVSWLPFNFLSERWMNIIFAVLSLFVAILVAASSEHFVREHLWHHVVRKHALRTFLWTAGALAVIALGMRYVDMGSWLRDNTYYLLILAALVGMIPESGPHMVFISLFAGGYVPFSVLLTSSMSQDGHTSLPLLASSTRSFFVAKVLNAVFAIVIGSVFYLVGL</sequence>
<keyword evidence="1" id="KW-1133">Transmembrane helix</keyword>
<gene>
    <name evidence="2" type="ORF">IAC04_01565</name>
</gene>
<feature type="transmembrane region" description="Helical" evidence="1">
    <location>
        <begin position="300"/>
        <end position="319"/>
    </location>
</feature>
<dbReference type="NCBIfam" id="NF037962">
    <property type="entry name" value="arsenic_eff"/>
    <property type="match status" value="1"/>
</dbReference>
<name>A0A9D2GPY3_9BACT</name>
<feature type="transmembrane region" description="Helical" evidence="1">
    <location>
        <begin position="95"/>
        <end position="123"/>
    </location>
</feature>
<reference evidence="2" key="1">
    <citation type="journal article" date="2021" name="PeerJ">
        <title>Extensive microbial diversity within the chicken gut microbiome revealed by metagenomics and culture.</title>
        <authorList>
            <person name="Gilroy R."/>
            <person name="Ravi A."/>
            <person name="Getino M."/>
            <person name="Pursley I."/>
            <person name="Horton D.L."/>
            <person name="Alikhan N.F."/>
            <person name="Baker D."/>
            <person name="Gharbi K."/>
            <person name="Hall N."/>
            <person name="Watson M."/>
            <person name="Adriaenssens E.M."/>
            <person name="Foster-Nyarko E."/>
            <person name="Jarju S."/>
            <person name="Secka A."/>
            <person name="Antonio M."/>
            <person name="Oren A."/>
            <person name="Chaudhuri R.R."/>
            <person name="La Ragione R."/>
            <person name="Hildebrand F."/>
            <person name="Pallen M.J."/>
        </authorList>
    </citation>
    <scope>NUCLEOTIDE SEQUENCE</scope>
    <source>
        <strain evidence="2">Gambia16-554</strain>
    </source>
</reference>
<keyword evidence="1" id="KW-0472">Membrane</keyword>
<dbReference type="Pfam" id="PF11449">
    <property type="entry name" value="ArsP_2"/>
    <property type="match status" value="1"/>
</dbReference>
<organism evidence="2 3">
    <name type="scientific">Candidatus Coprenecus stercoravium</name>
    <dbReference type="NCBI Taxonomy" id="2840735"/>
    <lineage>
        <taxon>Bacteria</taxon>
        <taxon>Pseudomonadati</taxon>
        <taxon>Bacteroidota</taxon>
        <taxon>Bacteroidia</taxon>
        <taxon>Bacteroidales</taxon>
        <taxon>Rikenellaceae</taxon>
        <taxon>Rikenellaceae incertae sedis</taxon>
        <taxon>Candidatus Coprenecus</taxon>
    </lineage>
</organism>
<feature type="transmembrane region" description="Helical" evidence="1">
    <location>
        <begin position="12"/>
        <end position="30"/>
    </location>
</feature>
<feature type="transmembrane region" description="Helical" evidence="1">
    <location>
        <begin position="50"/>
        <end position="75"/>
    </location>
</feature>
<feature type="transmembrane region" description="Helical" evidence="1">
    <location>
        <begin position="212"/>
        <end position="231"/>
    </location>
</feature>
<evidence type="ECO:0000313" key="2">
    <source>
        <dbReference type="EMBL" id="HIZ85163.1"/>
    </source>
</evidence>
<feature type="transmembrane region" description="Helical" evidence="1">
    <location>
        <begin position="252"/>
        <end position="270"/>
    </location>
</feature>
<dbReference type="EMBL" id="DXAW01000029">
    <property type="protein sequence ID" value="HIZ85163.1"/>
    <property type="molecule type" value="Genomic_DNA"/>
</dbReference>